<dbReference type="Proteomes" id="UP000054226">
    <property type="component" value="Unassembled WGS sequence"/>
</dbReference>
<gene>
    <name evidence="2" type="ORF">H074_03379</name>
</gene>
<proteinExistence type="predicted"/>
<name>M2ZUN1_9PSEU</name>
<organism evidence="2 3">
    <name type="scientific">Amycolatopsis decaplanina DSM 44594</name>
    <dbReference type="NCBI Taxonomy" id="1284240"/>
    <lineage>
        <taxon>Bacteria</taxon>
        <taxon>Bacillati</taxon>
        <taxon>Actinomycetota</taxon>
        <taxon>Actinomycetes</taxon>
        <taxon>Pseudonocardiales</taxon>
        <taxon>Pseudonocardiaceae</taxon>
        <taxon>Amycolatopsis</taxon>
    </lineage>
</organism>
<feature type="domain" description="HTH cro/C1-type" evidence="1">
    <location>
        <begin position="12"/>
        <end position="66"/>
    </location>
</feature>
<protein>
    <submittedName>
        <fullName evidence="2">Helix-turn-helix domain-containing protein</fullName>
    </submittedName>
</protein>
<dbReference type="RefSeq" id="WP_007028617.1">
    <property type="nucleotide sequence ID" value="NZ_AOHO01000025.1"/>
</dbReference>
<evidence type="ECO:0000313" key="2">
    <source>
        <dbReference type="EMBL" id="EME64064.1"/>
    </source>
</evidence>
<dbReference type="GO" id="GO:0003677">
    <property type="term" value="F:DNA binding"/>
    <property type="evidence" value="ECO:0007669"/>
    <property type="project" value="InterPro"/>
</dbReference>
<dbReference type="PROSITE" id="PS50943">
    <property type="entry name" value="HTH_CROC1"/>
    <property type="match status" value="1"/>
</dbReference>
<sequence>MTTPTPPLSTALRTLREDFGISGNEAAKRAGLSQSKVSRAERGAFAPSPEDVAALCRVYKAPATVRRELMQMAQDLKEASHSARMTLQRGGWWMQERIGKIERTAERIRE</sequence>
<dbReference type="OrthoDB" id="4966777at2"/>
<dbReference type="EMBL" id="AOHO01000025">
    <property type="protein sequence ID" value="EME64064.1"/>
    <property type="molecule type" value="Genomic_DNA"/>
</dbReference>
<reference evidence="2 3" key="1">
    <citation type="journal article" date="2013" name="Genome Announc.">
        <title>Draft Genome Sequence of Amycolatopsis decaplanina Strain DSM 44594T.</title>
        <authorList>
            <person name="Kaur N."/>
            <person name="Kumar S."/>
            <person name="Bala M."/>
            <person name="Raghava G.P."/>
            <person name="Mayilraj S."/>
        </authorList>
    </citation>
    <scope>NUCLEOTIDE SEQUENCE [LARGE SCALE GENOMIC DNA]</scope>
    <source>
        <strain evidence="2 3">DSM 44594</strain>
    </source>
</reference>
<dbReference type="Gene3D" id="1.10.260.40">
    <property type="entry name" value="lambda repressor-like DNA-binding domains"/>
    <property type="match status" value="1"/>
</dbReference>
<dbReference type="InterPro" id="IPR001387">
    <property type="entry name" value="Cro/C1-type_HTH"/>
</dbReference>
<keyword evidence="3" id="KW-1185">Reference proteome</keyword>
<dbReference type="SUPFAM" id="SSF47413">
    <property type="entry name" value="lambda repressor-like DNA-binding domains"/>
    <property type="match status" value="1"/>
</dbReference>
<evidence type="ECO:0000313" key="3">
    <source>
        <dbReference type="Proteomes" id="UP000054226"/>
    </source>
</evidence>
<dbReference type="InterPro" id="IPR010982">
    <property type="entry name" value="Lambda_DNA-bd_dom_sf"/>
</dbReference>
<feature type="non-terminal residue" evidence="2">
    <location>
        <position position="110"/>
    </location>
</feature>
<comment type="caution">
    <text evidence="2">The sequence shown here is derived from an EMBL/GenBank/DDBJ whole genome shotgun (WGS) entry which is preliminary data.</text>
</comment>
<evidence type="ECO:0000259" key="1">
    <source>
        <dbReference type="PROSITE" id="PS50943"/>
    </source>
</evidence>
<dbReference type="SMART" id="SM00530">
    <property type="entry name" value="HTH_XRE"/>
    <property type="match status" value="1"/>
</dbReference>
<accession>M2ZUN1</accession>
<dbReference type="CDD" id="cd00093">
    <property type="entry name" value="HTH_XRE"/>
    <property type="match status" value="1"/>
</dbReference>
<dbReference type="Pfam" id="PF13560">
    <property type="entry name" value="HTH_31"/>
    <property type="match status" value="1"/>
</dbReference>
<dbReference type="AlphaFoldDB" id="M2ZUN1"/>